<accession>G3NUF1</accession>
<reference evidence="3" key="2">
    <citation type="submission" date="2024-04" db="UniProtKB">
        <authorList>
            <consortium name="Ensembl"/>
        </authorList>
    </citation>
    <scope>IDENTIFICATION</scope>
</reference>
<dbReference type="AlphaFoldDB" id="G3NUF1"/>
<feature type="compositionally biased region" description="Basic and acidic residues" evidence="1">
    <location>
        <begin position="123"/>
        <end position="136"/>
    </location>
</feature>
<dbReference type="InParanoid" id="G3NUF1"/>
<dbReference type="Bgee" id="ENSGACG00000006775">
    <property type="expression patterns" value="Expressed in intestinal epithelial cell and 2 other cell types or tissues"/>
</dbReference>
<feature type="signal peptide" evidence="2">
    <location>
        <begin position="1"/>
        <end position="16"/>
    </location>
</feature>
<evidence type="ECO:0000313" key="3">
    <source>
        <dbReference type="Ensembl" id="ENSGACP00000008969.1"/>
    </source>
</evidence>
<dbReference type="OMA" id="DPRMRIW"/>
<evidence type="ECO:0000256" key="1">
    <source>
        <dbReference type="SAM" id="MobiDB-lite"/>
    </source>
</evidence>
<dbReference type="Ensembl" id="ENSGACT00000008989.1">
    <property type="protein sequence ID" value="ENSGACP00000008969.1"/>
    <property type="gene ID" value="ENSGACG00000006775.1"/>
</dbReference>
<evidence type="ECO:0008006" key="4">
    <source>
        <dbReference type="Google" id="ProtNLM"/>
    </source>
</evidence>
<dbReference type="eggNOG" id="ENOG502S9WQ">
    <property type="taxonomic scope" value="Eukaryota"/>
</dbReference>
<proteinExistence type="predicted"/>
<keyword evidence="2" id="KW-0732">Signal</keyword>
<reference evidence="3" key="1">
    <citation type="submission" date="2006-01" db="EMBL/GenBank/DDBJ databases">
        <authorList>
            <person name="Lindblad-Toh K."/>
            <person name="Mauceli E."/>
            <person name="Grabherr M."/>
            <person name="Chang J.L."/>
            <person name="Lander E.S."/>
        </authorList>
    </citation>
    <scope>NUCLEOTIDE SEQUENCE [LARGE SCALE GENOMIC DNA]</scope>
</reference>
<feature type="region of interest" description="Disordered" evidence="1">
    <location>
        <begin position="121"/>
        <end position="157"/>
    </location>
</feature>
<evidence type="ECO:0000256" key="2">
    <source>
        <dbReference type="SAM" id="SignalP"/>
    </source>
</evidence>
<organism evidence="3">
    <name type="scientific">Gasterosteus aculeatus</name>
    <name type="common">Three-spined stickleback</name>
    <dbReference type="NCBI Taxonomy" id="69293"/>
    <lineage>
        <taxon>Eukaryota</taxon>
        <taxon>Metazoa</taxon>
        <taxon>Chordata</taxon>
        <taxon>Craniata</taxon>
        <taxon>Vertebrata</taxon>
        <taxon>Euteleostomi</taxon>
        <taxon>Actinopterygii</taxon>
        <taxon>Neopterygii</taxon>
        <taxon>Teleostei</taxon>
        <taxon>Neoteleostei</taxon>
        <taxon>Acanthomorphata</taxon>
        <taxon>Eupercaria</taxon>
        <taxon>Perciformes</taxon>
        <taxon>Cottioidei</taxon>
        <taxon>Gasterosteales</taxon>
        <taxon>Gasterosteidae</taxon>
        <taxon>Gasterosteus</taxon>
    </lineage>
</organism>
<protein>
    <recommendedName>
        <fullName evidence="4">Secretoneurin</fullName>
    </recommendedName>
</protein>
<feature type="chain" id="PRO_5003449052" description="Secretoneurin" evidence="2">
    <location>
        <begin position="17"/>
        <end position="192"/>
    </location>
</feature>
<sequence>MFRFLSFCVLILGISAKPYKPWNQLTDEEFQHTVMSLKEGRMSLGVEVEPPEDMDETHYEIDPRMRIWKSMTASGEDKKPLKEEEDLDKLHHPLMAHLLNVHKQNLEALPAADIQAEPWQEVSHVKNHQEPEKEKDDMEDSGFSKVASDEPEQDWDEVYRQAREELDVYLAPLIAGHNAGKEVRVARTEPEK</sequence>
<name>G3NUF1_GASAC</name>